<keyword evidence="2" id="KW-1185">Reference proteome</keyword>
<protein>
    <submittedName>
        <fullName evidence="1">Uncharacterized protein</fullName>
    </submittedName>
</protein>
<comment type="caution">
    <text evidence="1">The sequence shown here is derived from an EMBL/GenBank/DDBJ whole genome shotgun (WGS) entry which is preliminary data.</text>
</comment>
<proteinExistence type="predicted"/>
<dbReference type="Proteomes" id="UP000017127">
    <property type="component" value="Unassembled WGS sequence"/>
</dbReference>
<reference evidence="1 2" key="1">
    <citation type="journal article" date="2013" name="Front. Microbiol.">
        <title>Comparative genomic analyses of the cyanobacterium, Lyngbya aestuarii BL J, a powerful hydrogen producer.</title>
        <authorList>
            <person name="Kothari A."/>
            <person name="Vaughn M."/>
            <person name="Garcia-Pichel F."/>
        </authorList>
    </citation>
    <scope>NUCLEOTIDE SEQUENCE [LARGE SCALE GENOMIC DNA]</scope>
    <source>
        <strain evidence="1 2">BL J</strain>
    </source>
</reference>
<dbReference type="RefSeq" id="WP_023067248.1">
    <property type="nucleotide sequence ID" value="NZ_AUZM01000035.1"/>
</dbReference>
<dbReference type="EMBL" id="AUZM01000035">
    <property type="protein sequence ID" value="ERT06518.1"/>
    <property type="molecule type" value="Genomic_DNA"/>
</dbReference>
<dbReference type="OrthoDB" id="444746at2"/>
<gene>
    <name evidence="1" type="ORF">M595_3506</name>
</gene>
<evidence type="ECO:0000313" key="1">
    <source>
        <dbReference type="EMBL" id="ERT06518.1"/>
    </source>
</evidence>
<dbReference type="PATRIC" id="fig|1348334.3.peg.3393"/>
<sequence>MSKLIKRLDISAHPRLEKSLGYNAENRWVAWRWEPDLEQPFYTDGQTTGTSNSLAWQVFLEHPQVSYDLHNYQLAEVDRYWLLLDRKTRNLYVGEGKIIQGLLDQPEGLGLLASLDGNSNPFGNTRYTLGKLTHFNPLRSWLRLIPIGLGAALIAGVGIANWSSLLSPREEQKQAIQPIPVTPISPTASCGVGGSQDFSAFVTSASGDKELHLVGVYESHSDHSGNNHPTGEAQVRVTRQGKPIILALSSYEPVNWNIQVEPGVEIEKIIVNGYHDQKVTGISGIPIEEYSHEGTEKFLGDFVYSWNSADNKGTPALVTQLNQLTGTQLTSFQGCYRGTQFVIQ</sequence>
<accession>U7QF45</accession>
<name>U7QF45_9CYAN</name>
<organism evidence="1 2">
    <name type="scientific">Lyngbya aestuarii BL J</name>
    <dbReference type="NCBI Taxonomy" id="1348334"/>
    <lineage>
        <taxon>Bacteria</taxon>
        <taxon>Bacillati</taxon>
        <taxon>Cyanobacteriota</taxon>
        <taxon>Cyanophyceae</taxon>
        <taxon>Oscillatoriophycideae</taxon>
        <taxon>Oscillatoriales</taxon>
        <taxon>Microcoleaceae</taxon>
        <taxon>Lyngbya</taxon>
    </lineage>
</organism>
<dbReference type="AlphaFoldDB" id="U7QF45"/>
<evidence type="ECO:0000313" key="2">
    <source>
        <dbReference type="Proteomes" id="UP000017127"/>
    </source>
</evidence>